<protein>
    <submittedName>
        <fullName evidence="2">Uncharacterized protein</fullName>
    </submittedName>
</protein>
<feature type="region of interest" description="Disordered" evidence="1">
    <location>
        <begin position="30"/>
        <end position="57"/>
    </location>
</feature>
<dbReference type="Proteomes" id="UP000008311">
    <property type="component" value="Unassembled WGS sequence"/>
</dbReference>
<name>B9TGY5_RICCO</name>
<dbReference type="InParanoid" id="B9TGY5"/>
<dbReference type="AlphaFoldDB" id="B9TGY5"/>
<evidence type="ECO:0000313" key="3">
    <source>
        <dbReference type="Proteomes" id="UP000008311"/>
    </source>
</evidence>
<sequence>VGGGGRRAQQALVLGDQASLQAHVGIQPPEALGQPVHGGGAASVQQAGFRQQKRPRAAGADDRAAFPLLAQPFAQWLMLLQELREAVPPPVIERRNADDVIDLCTDGVGDDGELGAGDDGPAFLRYHAPRKFLTRIGLRAVQLVRQLQYGRSAAHRRQGAIGHDQQGDCGHEGISTGCEEVRLDWQELHSKWHRLPFVTWRYGNTIVRDSISEQ</sequence>
<evidence type="ECO:0000313" key="2">
    <source>
        <dbReference type="EMBL" id="EEF24878.1"/>
    </source>
</evidence>
<accession>B9TGY5</accession>
<proteinExistence type="predicted"/>
<dbReference type="EMBL" id="EQ981065">
    <property type="protein sequence ID" value="EEF24878.1"/>
    <property type="molecule type" value="Genomic_DNA"/>
</dbReference>
<reference evidence="3" key="1">
    <citation type="journal article" date="2010" name="Nat. Biotechnol.">
        <title>Draft genome sequence of the oilseed species Ricinus communis.</title>
        <authorList>
            <person name="Chan A.P."/>
            <person name="Crabtree J."/>
            <person name="Zhao Q."/>
            <person name="Lorenzi H."/>
            <person name="Orvis J."/>
            <person name="Puiu D."/>
            <person name="Melake-Berhan A."/>
            <person name="Jones K.M."/>
            <person name="Redman J."/>
            <person name="Chen G."/>
            <person name="Cahoon E.B."/>
            <person name="Gedil M."/>
            <person name="Stanke M."/>
            <person name="Haas B.J."/>
            <person name="Wortman J.R."/>
            <person name="Fraser-Liggett C.M."/>
            <person name="Ravel J."/>
            <person name="Rabinowicz P.D."/>
        </authorList>
    </citation>
    <scope>NUCLEOTIDE SEQUENCE [LARGE SCALE GENOMIC DNA]</scope>
    <source>
        <strain evidence="3">cv. Hale</strain>
    </source>
</reference>
<organism evidence="2 3">
    <name type="scientific">Ricinus communis</name>
    <name type="common">Castor bean</name>
    <dbReference type="NCBI Taxonomy" id="3988"/>
    <lineage>
        <taxon>Eukaryota</taxon>
        <taxon>Viridiplantae</taxon>
        <taxon>Streptophyta</taxon>
        <taxon>Embryophyta</taxon>
        <taxon>Tracheophyta</taxon>
        <taxon>Spermatophyta</taxon>
        <taxon>Magnoliopsida</taxon>
        <taxon>eudicotyledons</taxon>
        <taxon>Gunneridae</taxon>
        <taxon>Pentapetalae</taxon>
        <taxon>rosids</taxon>
        <taxon>fabids</taxon>
        <taxon>Malpighiales</taxon>
        <taxon>Euphorbiaceae</taxon>
        <taxon>Acalyphoideae</taxon>
        <taxon>Acalypheae</taxon>
        <taxon>Ricinus</taxon>
    </lineage>
</organism>
<feature type="non-terminal residue" evidence="2">
    <location>
        <position position="1"/>
    </location>
</feature>
<evidence type="ECO:0000256" key="1">
    <source>
        <dbReference type="SAM" id="MobiDB-lite"/>
    </source>
</evidence>
<gene>
    <name evidence="2" type="ORF">RCOM_1888680</name>
</gene>
<keyword evidence="3" id="KW-1185">Reference proteome</keyword>